<dbReference type="KEGG" id="ngr:NAEGRDRAFT_51797"/>
<evidence type="ECO:0000313" key="3">
    <source>
        <dbReference type="EMBL" id="EFC40265.1"/>
    </source>
</evidence>
<dbReference type="STRING" id="5762.D2VS07"/>
<evidence type="ECO:0000259" key="2">
    <source>
        <dbReference type="SMART" id="SM00645"/>
    </source>
</evidence>
<evidence type="ECO:0000256" key="1">
    <source>
        <dbReference type="ARBA" id="ARBA00008455"/>
    </source>
</evidence>
<dbReference type="EMBL" id="GG738893">
    <property type="protein sequence ID" value="EFC40265.1"/>
    <property type="molecule type" value="Genomic_DNA"/>
</dbReference>
<dbReference type="PANTHER" id="PTHR12411">
    <property type="entry name" value="CYSTEINE PROTEASE FAMILY C1-RELATED"/>
    <property type="match status" value="1"/>
</dbReference>
<dbReference type="GeneID" id="8854696"/>
<dbReference type="Proteomes" id="UP000006671">
    <property type="component" value="Unassembled WGS sequence"/>
</dbReference>
<dbReference type="OrthoDB" id="498368at2759"/>
<dbReference type="GO" id="GO:0006508">
    <property type="term" value="P:proteolysis"/>
    <property type="evidence" value="ECO:0007669"/>
    <property type="project" value="InterPro"/>
</dbReference>
<keyword evidence="4" id="KW-1185">Reference proteome</keyword>
<feature type="domain" description="Peptidase C1A papain C-terminal" evidence="2">
    <location>
        <begin position="22"/>
        <end position="218"/>
    </location>
</feature>
<comment type="similarity">
    <text evidence="1">Belongs to the peptidase C1 family.</text>
</comment>
<proteinExistence type="inferred from homology"/>
<accession>D2VS07</accession>
<dbReference type="VEuPathDB" id="AmoebaDB:NAEGRDRAFT_51797"/>
<dbReference type="GO" id="GO:0008234">
    <property type="term" value="F:cysteine-type peptidase activity"/>
    <property type="evidence" value="ECO:0007669"/>
    <property type="project" value="InterPro"/>
</dbReference>
<dbReference type="InterPro" id="IPR038765">
    <property type="entry name" value="Papain-like_cys_pep_sf"/>
</dbReference>
<dbReference type="SUPFAM" id="SSF54001">
    <property type="entry name" value="Cysteine proteinases"/>
    <property type="match status" value="1"/>
</dbReference>
<dbReference type="Gene3D" id="3.90.70.10">
    <property type="entry name" value="Cysteine proteinases"/>
    <property type="match status" value="1"/>
</dbReference>
<dbReference type="InterPro" id="IPR013128">
    <property type="entry name" value="Peptidase_C1A"/>
</dbReference>
<dbReference type="InterPro" id="IPR000668">
    <property type="entry name" value="Peptidase_C1A_C"/>
</dbReference>
<evidence type="ECO:0000313" key="4">
    <source>
        <dbReference type="Proteomes" id="UP000006671"/>
    </source>
</evidence>
<dbReference type="InParanoid" id="D2VS07"/>
<dbReference type="AlphaFoldDB" id="D2VS07"/>
<reference evidence="3 4" key="1">
    <citation type="journal article" date="2010" name="Cell">
        <title>The genome of Naegleria gruberi illuminates early eukaryotic versatility.</title>
        <authorList>
            <person name="Fritz-Laylin L.K."/>
            <person name="Prochnik S.E."/>
            <person name="Ginger M.L."/>
            <person name="Dacks J.B."/>
            <person name="Carpenter M.L."/>
            <person name="Field M.C."/>
            <person name="Kuo A."/>
            <person name="Paredez A."/>
            <person name="Chapman J."/>
            <person name="Pham J."/>
            <person name="Shu S."/>
            <person name="Neupane R."/>
            <person name="Cipriano M."/>
            <person name="Mancuso J."/>
            <person name="Tu H."/>
            <person name="Salamov A."/>
            <person name="Lindquist E."/>
            <person name="Shapiro H."/>
            <person name="Lucas S."/>
            <person name="Grigoriev I.V."/>
            <person name="Cande W.Z."/>
            <person name="Fulton C."/>
            <person name="Rokhsar D.S."/>
            <person name="Dawson S.C."/>
        </authorList>
    </citation>
    <scope>NUCLEOTIDE SEQUENCE [LARGE SCALE GENOMIC DNA]</scope>
    <source>
        <strain evidence="3 4">NEG-M</strain>
    </source>
</reference>
<gene>
    <name evidence="3" type="ORF">NAEGRDRAFT_51797</name>
</gene>
<dbReference type="eggNOG" id="KOG1543">
    <property type="taxonomic scope" value="Eukaryota"/>
</dbReference>
<dbReference type="Pfam" id="PF00112">
    <property type="entry name" value="Peptidase_C1"/>
    <property type="match status" value="1"/>
</dbReference>
<dbReference type="RefSeq" id="XP_002673009.1">
    <property type="nucleotide sequence ID" value="XM_002672963.1"/>
</dbReference>
<sequence>MMTSSQNIVEQPTRPAISSLDIPTNYTLTTDPKYMNCTQLHKIRDQSQCAACYAFGVAEMVADRYCISSQGKVNTILSPQFILSCDEYEGNCYGGDIGNTLLYVKNYGIVTDSCLPFLARNGSNLSCPNKCLDGSNWKLRYKVKNPNQIAQDDIQGMQQSILQGGSIIAAFQVYEDFAHYKGGIYVHTGGAYIGGHVVKIVGFGETPSGIPYWVVANR</sequence>
<organism evidence="4">
    <name type="scientific">Naegleria gruberi</name>
    <name type="common">Amoeba</name>
    <dbReference type="NCBI Taxonomy" id="5762"/>
    <lineage>
        <taxon>Eukaryota</taxon>
        <taxon>Discoba</taxon>
        <taxon>Heterolobosea</taxon>
        <taxon>Tetramitia</taxon>
        <taxon>Eutetramitia</taxon>
        <taxon>Vahlkampfiidae</taxon>
        <taxon>Naegleria</taxon>
    </lineage>
</organism>
<name>D2VS07_NAEGR</name>
<dbReference type="SMART" id="SM00645">
    <property type="entry name" value="Pept_C1"/>
    <property type="match status" value="1"/>
</dbReference>
<protein>
    <submittedName>
        <fullName evidence="3">Predicted protein</fullName>
    </submittedName>
</protein>